<dbReference type="PANTHER" id="PTHR47894">
    <property type="entry name" value="HTH-TYPE TRANSCRIPTIONAL REGULATOR GADX"/>
    <property type="match status" value="1"/>
</dbReference>
<dbReference type="Pfam" id="PF12833">
    <property type="entry name" value="HTH_18"/>
    <property type="match status" value="1"/>
</dbReference>
<name>A0A6B3SSD8_9BURK</name>
<evidence type="ECO:0000256" key="1">
    <source>
        <dbReference type="ARBA" id="ARBA00023015"/>
    </source>
</evidence>
<dbReference type="Gene3D" id="1.10.10.60">
    <property type="entry name" value="Homeodomain-like"/>
    <property type="match status" value="1"/>
</dbReference>
<keyword evidence="6" id="KW-1185">Reference proteome</keyword>
<gene>
    <name evidence="5" type="ORF">G3574_21615</name>
</gene>
<dbReference type="InterPro" id="IPR032687">
    <property type="entry name" value="AraC-type_N"/>
</dbReference>
<reference evidence="5 6" key="1">
    <citation type="submission" date="2020-02" db="EMBL/GenBank/DDBJ databases">
        <authorList>
            <person name="Kim M.K."/>
        </authorList>
    </citation>
    <scope>NUCLEOTIDE SEQUENCE [LARGE SCALE GENOMIC DNA]</scope>
    <source>
        <strain evidence="5 6">17J57-3</strain>
    </source>
</reference>
<evidence type="ECO:0000256" key="2">
    <source>
        <dbReference type="ARBA" id="ARBA00023125"/>
    </source>
</evidence>
<dbReference type="GO" id="GO:0003700">
    <property type="term" value="F:DNA-binding transcription factor activity"/>
    <property type="evidence" value="ECO:0007669"/>
    <property type="project" value="InterPro"/>
</dbReference>
<dbReference type="InterPro" id="IPR009057">
    <property type="entry name" value="Homeodomain-like_sf"/>
</dbReference>
<dbReference type="SMART" id="SM00342">
    <property type="entry name" value="HTH_ARAC"/>
    <property type="match status" value="1"/>
</dbReference>
<dbReference type="Pfam" id="PF12625">
    <property type="entry name" value="Arabinose_bd"/>
    <property type="match status" value="1"/>
</dbReference>
<organism evidence="5 6">
    <name type="scientific">Noviherbaspirillum galbum</name>
    <dbReference type="NCBI Taxonomy" id="2709383"/>
    <lineage>
        <taxon>Bacteria</taxon>
        <taxon>Pseudomonadati</taxon>
        <taxon>Pseudomonadota</taxon>
        <taxon>Betaproteobacteria</taxon>
        <taxon>Burkholderiales</taxon>
        <taxon>Oxalobacteraceae</taxon>
        <taxon>Noviherbaspirillum</taxon>
    </lineage>
</organism>
<dbReference type="Proteomes" id="UP000482155">
    <property type="component" value="Unassembled WGS sequence"/>
</dbReference>
<keyword evidence="3" id="KW-0804">Transcription</keyword>
<dbReference type="InterPro" id="IPR018060">
    <property type="entry name" value="HTH_AraC"/>
</dbReference>
<dbReference type="RefSeq" id="WP_163967619.1">
    <property type="nucleotide sequence ID" value="NZ_JAAIVB010000074.1"/>
</dbReference>
<dbReference type="GO" id="GO:0005829">
    <property type="term" value="C:cytosol"/>
    <property type="evidence" value="ECO:0007669"/>
    <property type="project" value="TreeGrafter"/>
</dbReference>
<dbReference type="AlphaFoldDB" id="A0A6B3SSD8"/>
<comment type="caution">
    <text evidence="5">The sequence shown here is derived from an EMBL/GenBank/DDBJ whole genome shotgun (WGS) entry which is preliminary data.</text>
</comment>
<evidence type="ECO:0000313" key="6">
    <source>
        <dbReference type="Proteomes" id="UP000482155"/>
    </source>
</evidence>
<keyword evidence="2" id="KW-0238">DNA-binding</keyword>
<dbReference type="EMBL" id="JAAIVB010000074">
    <property type="protein sequence ID" value="NEX63683.1"/>
    <property type="molecule type" value="Genomic_DNA"/>
</dbReference>
<sequence length="310" mass="35224">MPGLLRDAGICLDETRNPDARFSPESISRLWELAVERSKNPYLGLAMPDIAHPASFDVIVHVMMTCPDLMAALERFLRYMRIVSDAADIRLVKNDIGHGLTIALVDTGHSPPRARIEFVVLTILNILRWITGLNLRPLSVDFPYPEPSDLQPYHLAFRCPLRFDASVHQIHFSEDALKAELPMANPALAALNDRMAGEHLHRLDAAKLTSRVKELVVRRLPDGDPLRADIAREMCLSERTLQRRLQEEGTSFNELVDTTRRDLADQYLRIHRITLAQTAYLLGFADQSTFFRACKRWFGTSPGDYRSRPD</sequence>
<dbReference type="PANTHER" id="PTHR47894:SF1">
    <property type="entry name" value="HTH-TYPE TRANSCRIPTIONAL REGULATOR VQSM"/>
    <property type="match status" value="1"/>
</dbReference>
<keyword evidence="1" id="KW-0805">Transcription regulation</keyword>
<dbReference type="SUPFAM" id="SSF46689">
    <property type="entry name" value="Homeodomain-like"/>
    <property type="match status" value="1"/>
</dbReference>
<evidence type="ECO:0000259" key="4">
    <source>
        <dbReference type="PROSITE" id="PS01124"/>
    </source>
</evidence>
<dbReference type="GO" id="GO:0000976">
    <property type="term" value="F:transcription cis-regulatory region binding"/>
    <property type="evidence" value="ECO:0007669"/>
    <property type="project" value="TreeGrafter"/>
</dbReference>
<proteinExistence type="predicted"/>
<feature type="domain" description="HTH araC/xylS-type" evidence="4">
    <location>
        <begin position="210"/>
        <end position="308"/>
    </location>
</feature>
<accession>A0A6B3SSD8</accession>
<evidence type="ECO:0000313" key="5">
    <source>
        <dbReference type="EMBL" id="NEX63683.1"/>
    </source>
</evidence>
<evidence type="ECO:0000256" key="3">
    <source>
        <dbReference type="ARBA" id="ARBA00023163"/>
    </source>
</evidence>
<dbReference type="PROSITE" id="PS01124">
    <property type="entry name" value="HTH_ARAC_FAMILY_2"/>
    <property type="match status" value="1"/>
</dbReference>
<protein>
    <submittedName>
        <fullName evidence="5">AraC family transcriptional regulator</fullName>
    </submittedName>
</protein>